<dbReference type="AlphaFoldDB" id="M4Z3I9"/>
<evidence type="ECO:0000313" key="1">
    <source>
        <dbReference type="EMBL" id="BAM87426.1"/>
    </source>
</evidence>
<accession>M4Z3I9</accession>
<reference evidence="1 2" key="1">
    <citation type="journal article" date="2013" name="Appl. Environ. Microbiol.">
        <title>Genome analysis suggests that the soil oligotrophic bacterium Agromonas oligotrophica (Bradyrhizobium oligotrophicum) is a nitrogen-fixing symbiont of Aeschynomene indica.</title>
        <authorList>
            <person name="Okubo T."/>
            <person name="Fukushima S."/>
            <person name="Itakura M."/>
            <person name="Oshima K."/>
            <person name="Longtonglang A."/>
            <person name="Teaumroong N."/>
            <person name="Mitsui H."/>
            <person name="Hattori M."/>
            <person name="Hattori R."/>
            <person name="Hattori T."/>
            <person name="Minamisawa K."/>
        </authorList>
    </citation>
    <scope>NUCLEOTIDE SEQUENCE [LARGE SCALE GENOMIC DNA]</scope>
    <source>
        <strain evidence="1 2">S58</strain>
    </source>
</reference>
<keyword evidence="2" id="KW-1185">Reference proteome</keyword>
<dbReference type="STRING" id="1245469.S58_14180"/>
<sequence length="72" mass="8131">MAGYDGRDVLDRRTFMDGTAGALALPLLPDRTLARNAYAFKHGAFDTGCIHRRDQLWWRAVTIASCGYSKRR</sequence>
<name>M4Z3I9_9BRAD</name>
<organism evidence="1 2">
    <name type="scientific">Bradyrhizobium oligotrophicum S58</name>
    <dbReference type="NCBI Taxonomy" id="1245469"/>
    <lineage>
        <taxon>Bacteria</taxon>
        <taxon>Pseudomonadati</taxon>
        <taxon>Pseudomonadota</taxon>
        <taxon>Alphaproteobacteria</taxon>
        <taxon>Hyphomicrobiales</taxon>
        <taxon>Nitrobacteraceae</taxon>
        <taxon>Bradyrhizobium</taxon>
    </lineage>
</organism>
<dbReference type="EMBL" id="AP012603">
    <property type="protein sequence ID" value="BAM87426.1"/>
    <property type="molecule type" value="Genomic_DNA"/>
</dbReference>
<proteinExistence type="predicted"/>
<dbReference type="KEGG" id="aol:S58_14180"/>
<gene>
    <name evidence="1" type="ORF">S58_14180</name>
</gene>
<protein>
    <submittedName>
        <fullName evidence="1">Uncharacterized protein</fullName>
    </submittedName>
</protein>
<evidence type="ECO:0000313" key="2">
    <source>
        <dbReference type="Proteomes" id="UP000011841"/>
    </source>
</evidence>
<dbReference type="Proteomes" id="UP000011841">
    <property type="component" value="Chromosome"/>
</dbReference>
<dbReference type="HOGENOM" id="CLU_2714438_0_0_5"/>